<protein>
    <submittedName>
        <fullName evidence="3">Short chain dehydrogenase domain-containing protein</fullName>
    </submittedName>
</protein>
<dbReference type="Pfam" id="PF00106">
    <property type="entry name" value="adh_short"/>
    <property type="match status" value="1"/>
</dbReference>
<dbReference type="InterPro" id="IPR002347">
    <property type="entry name" value="SDR_fam"/>
</dbReference>
<proteinExistence type="inferred from homology"/>
<dbReference type="InterPro" id="IPR036291">
    <property type="entry name" value="NAD(P)-bd_dom_sf"/>
</dbReference>
<dbReference type="Proteomes" id="UP001201812">
    <property type="component" value="Unassembled WGS sequence"/>
</dbReference>
<keyword evidence="4" id="KW-1185">Reference proteome</keyword>
<dbReference type="PANTHER" id="PTHR24320:SF226">
    <property type="entry name" value="RETINOL DEHYDROGENASE 11"/>
    <property type="match status" value="1"/>
</dbReference>
<dbReference type="SUPFAM" id="SSF51735">
    <property type="entry name" value="NAD(P)-binding Rossmann-fold domains"/>
    <property type="match status" value="1"/>
</dbReference>
<dbReference type="Gene3D" id="3.40.50.720">
    <property type="entry name" value="NAD(P)-binding Rossmann-like Domain"/>
    <property type="match status" value="1"/>
</dbReference>
<accession>A0AAD4NJQ7</accession>
<evidence type="ECO:0000313" key="4">
    <source>
        <dbReference type="Proteomes" id="UP001201812"/>
    </source>
</evidence>
<keyword evidence="2" id="KW-0560">Oxidoreductase</keyword>
<reference evidence="3" key="1">
    <citation type="submission" date="2022-01" db="EMBL/GenBank/DDBJ databases">
        <title>Genome Sequence Resource for Two Populations of Ditylenchus destructor, the Migratory Endoparasitic Phytonematode.</title>
        <authorList>
            <person name="Zhang H."/>
            <person name="Lin R."/>
            <person name="Xie B."/>
        </authorList>
    </citation>
    <scope>NUCLEOTIDE SEQUENCE</scope>
    <source>
        <strain evidence="3">BazhouSP</strain>
    </source>
</reference>
<comment type="caution">
    <text evidence="3">The sequence shown here is derived from an EMBL/GenBank/DDBJ whole genome shotgun (WGS) entry which is preliminary data.</text>
</comment>
<evidence type="ECO:0000313" key="3">
    <source>
        <dbReference type="EMBL" id="KAI1726636.1"/>
    </source>
</evidence>
<sequence>MPNSKGSTVLITGGNQGIGLATAKALACDGYNVVIACRNEERAIEAVKAIKQAAEERKIESTVDYLVVDFSCLKSVQFLNEDIVANDRRFDVVVLNAGVLLPDCKKTKDGLETSFQVNYLAQYMLVKCIIKNQQGKQLLKVVTLTSVMYKLCGILFPLKKDGAKWYGMFNPKKDGNQWKAYAMSKFATAAMAGNLNRLEGVEAVAVHPGAVSTNLLTCFKFRRHLNKARNHSSFLSNILLTADDAAKHVTACVERDIDGCRYYQHTTKPVKLNSTVRNPKYLDNLTQLSDNLIRQYA</sequence>
<organism evidence="3 4">
    <name type="scientific">Ditylenchus destructor</name>
    <dbReference type="NCBI Taxonomy" id="166010"/>
    <lineage>
        <taxon>Eukaryota</taxon>
        <taxon>Metazoa</taxon>
        <taxon>Ecdysozoa</taxon>
        <taxon>Nematoda</taxon>
        <taxon>Chromadorea</taxon>
        <taxon>Rhabditida</taxon>
        <taxon>Tylenchina</taxon>
        <taxon>Tylenchomorpha</taxon>
        <taxon>Sphaerularioidea</taxon>
        <taxon>Anguinidae</taxon>
        <taxon>Anguininae</taxon>
        <taxon>Ditylenchus</taxon>
    </lineage>
</organism>
<name>A0AAD4NJQ7_9BILA</name>
<comment type="similarity">
    <text evidence="1">Belongs to the short-chain dehydrogenases/reductases (SDR) family.</text>
</comment>
<dbReference type="PRINTS" id="PR00081">
    <property type="entry name" value="GDHRDH"/>
</dbReference>
<dbReference type="AlphaFoldDB" id="A0AAD4NJQ7"/>
<dbReference type="EMBL" id="JAKKPZ010000002">
    <property type="protein sequence ID" value="KAI1726636.1"/>
    <property type="molecule type" value="Genomic_DNA"/>
</dbReference>
<dbReference type="GO" id="GO:0016491">
    <property type="term" value="F:oxidoreductase activity"/>
    <property type="evidence" value="ECO:0007669"/>
    <property type="project" value="UniProtKB-KW"/>
</dbReference>
<gene>
    <name evidence="3" type="ORF">DdX_03360</name>
</gene>
<evidence type="ECO:0000256" key="1">
    <source>
        <dbReference type="ARBA" id="ARBA00006484"/>
    </source>
</evidence>
<evidence type="ECO:0000256" key="2">
    <source>
        <dbReference type="ARBA" id="ARBA00023002"/>
    </source>
</evidence>
<dbReference type="PANTHER" id="PTHR24320">
    <property type="entry name" value="RETINOL DEHYDROGENASE"/>
    <property type="match status" value="1"/>
</dbReference>